<keyword evidence="2" id="KW-1185">Reference proteome</keyword>
<comment type="caution">
    <text evidence="1">The sequence shown here is derived from an EMBL/GenBank/DDBJ whole genome shotgun (WGS) entry which is preliminary data.</text>
</comment>
<proteinExistence type="predicted"/>
<dbReference type="EMBL" id="BAABJH010000002">
    <property type="protein sequence ID" value="GAA4893439.1"/>
    <property type="molecule type" value="Genomic_DNA"/>
</dbReference>
<sequence length="124" mass="14567">MSIDIFDKSNPSYCIKNIREIGYPKADTTYNFKNDWANEYRYNSVRLGIKSKNIISLYKLPNFTRPWAEKALLSKIQKGSPLYLAGFRNKTKSLFKIYFYSNLTFSRNILAKYYTFLISNLSAK</sequence>
<gene>
    <name evidence="1" type="ORF">GCM10023311_17460</name>
</gene>
<accession>A0ABP9F5Y0</accession>
<evidence type="ECO:0000313" key="1">
    <source>
        <dbReference type="EMBL" id="GAA4893439.1"/>
    </source>
</evidence>
<evidence type="ECO:0000313" key="2">
    <source>
        <dbReference type="Proteomes" id="UP001500433"/>
    </source>
</evidence>
<name>A0ABP9F5Y0_9FLAO</name>
<protein>
    <submittedName>
        <fullName evidence="1">Uncharacterized protein</fullName>
    </submittedName>
</protein>
<dbReference type="Proteomes" id="UP001500433">
    <property type="component" value="Unassembled WGS sequence"/>
</dbReference>
<organism evidence="1 2">
    <name type="scientific">Flaviramulus aquimarinus</name>
    <dbReference type="NCBI Taxonomy" id="1170456"/>
    <lineage>
        <taxon>Bacteria</taxon>
        <taxon>Pseudomonadati</taxon>
        <taxon>Bacteroidota</taxon>
        <taxon>Flavobacteriia</taxon>
        <taxon>Flavobacteriales</taxon>
        <taxon>Flavobacteriaceae</taxon>
        <taxon>Flaviramulus</taxon>
    </lineage>
</organism>
<reference evidence="2" key="1">
    <citation type="journal article" date="2019" name="Int. J. Syst. Evol. Microbiol.">
        <title>The Global Catalogue of Microorganisms (GCM) 10K type strain sequencing project: providing services to taxonomists for standard genome sequencing and annotation.</title>
        <authorList>
            <consortium name="The Broad Institute Genomics Platform"/>
            <consortium name="The Broad Institute Genome Sequencing Center for Infectious Disease"/>
            <person name="Wu L."/>
            <person name="Ma J."/>
        </authorList>
    </citation>
    <scope>NUCLEOTIDE SEQUENCE [LARGE SCALE GENOMIC DNA]</scope>
    <source>
        <strain evidence="2">JCM 18274</strain>
    </source>
</reference>